<proteinExistence type="predicted"/>
<keyword evidence="2" id="KW-1185">Reference proteome</keyword>
<reference evidence="1 2" key="1">
    <citation type="journal article" date="2024" name="Plant Biotechnol. J.">
        <title>Genome and CRISPR/Cas9 system of a widespread forest tree (Populus alba) in the world.</title>
        <authorList>
            <person name="Liu Y.J."/>
            <person name="Jiang P.F."/>
            <person name="Han X.M."/>
            <person name="Li X.Y."/>
            <person name="Wang H.M."/>
            <person name="Wang Y.J."/>
            <person name="Wang X.X."/>
            <person name="Zeng Q.Y."/>
        </authorList>
    </citation>
    <scope>NUCLEOTIDE SEQUENCE [LARGE SCALE GENOMIC DNA]</scope>
    <source>
        <strain evidence="2">cv. PAL-ZL1</strain>
    </source>
</reference>
<evidence type="ECO:0000313" key="1">
    <source>
        <dbReference type="EMBL" id="KAL3596136.1"/>
    </source>
</evidence>
<gene>
    <name evidence="1" type="ORF">D5086_007773</name>
</gene>
<sequence>MSAAAFWVWISGTIRAFPTFNAGKNVQGKEGYRNSCQEVAVEQLTASPWNNLVFMIDYEMVIDGKSVSAHLRLTTPQSCNPI</sequence>
<protein>
    <submittedName>
        <fullName evidence="1">Uncharacterized protein</fullName>
    </submittedName>
</protein>
<organism evidence="1 2">
    <name type="scientific">Populus alba</name>
    <name type="common">White poplar</name>
    <dbReference type="NCBI Taxonomy" id="43335"/>
    <lineage>
        <taxon>Eukaryota</taxon>
        <taxon>Viridiplantae</taxon>
        <taxon>Streptophyta</taxon>
        <taxon>Embryophyta</taxon>
        <taxon>Tracheophyta</taxon>
        <taxon>Spermatophyta</taxon>
        <taxon>Magnoliopsida</taxon>
        <taxon>eudicotyledons</taxon>
        <taxon>Gunneridae</taxon>
        <taxon>Pentapetalae</taxon>
        <taxon>rosids</taxon>
        <taxon>fabids</taxon>
        <taxon>Malpighiales</taxon>
        <taxon>Salicaceae</taxon>
        <taxon>Saliceae</taxon>
        <taxon>Populus</taxon>
    </lineage>
</organism>
<evidence type="ECO:0000313" key="2">
    <source>
        <dbReference type="Proteomes" id="UP000309997"/>
    </source>
</evidence>
<dbReference type="EMBL" id="RCHU02000004">
    <property type="protein sequence ID" value="KAL3596136.1"/>
    <property type="molecule type" value="Genomic_DNA"/>
</dbReference>
<accession>A0ACC4CF39</accession>
<dbReference type="Proteomes" id="UP000309997">
    <property type="component" value="Unassembled WGS sequence"/>
</dbReference>
<name>A0ACC4CF39_POPAL</name>
<comment type="caution">
    <text evidence="1">The sequence shown here is derived from an EMBL/GenBank/DDBJ whole genome shotgun (WGS) entry which is preliminary data.</text>
</comment>